<name>A0ABD0VSE5_DENTH</name>
<dbReference type="Proteomes" id="UP001552299">
    <property type="component" value="Unassembled WGS sequence"/>
</dbReference>
<accession>A0ABD0VSE5</accession>
<gene>
    <name evidence="1" type="ORF">M5K25_002264</name>
</gene>
<dbReference type="AlphaFoldDB" id="A0ABD0VSE5"/>
<evidence type="ECO:0000313" key="2">
    <source>
        <dbReference type="Proteomes" id="UP001552299"/>
    </source>
</evidence>
<protein>
    <submittedName>
        <fullName evidence="1">Uncharacterized protein</fullName>
    </submittedName>
</protein>
<sequence>MKLDLITRHATRVWKHVCELRCGKQNRESGRGCEIDKLAGCLASQRPLSRAKLIIFYLLRPTSLFFVHSSIYAFSLDEGNYRTLRNRFNLPKAKSCSNLASKQPWLGRSRSINLGIEEINEEDKKYWSYNAKQSIIS</sequence>
<reference evidence="1 2" key="1">
    <citation type="journal article" date="2024" name="Plant Biotechnol. J.">
        <title>Dendrobium thyrsiflorum genome and its molecular insights into genes involved in important horticultural traits.</title>
        <authorList>
            <person name="Chen B."/>
            <person name="Wang J.Y."/>
            <person name="Zheng P.J."/>
            <person name="Li K.L."/>
            <person name="Liang Y.M."/>
            <person name="Chen X.F."/>
            <person name="Zhang C."/>
            <person name="Zhao X."/>
            <person name="He X."/>
            <person name="Zhang G.Q."/>
            <person name="Liu Z.J."/>
            <person name="Xu Q."/>
        </authorList>
    </citation>
    <scope>NUCLEOTIDE SEQUENCE [LARGE SCALE GENOMIC DNA]</scope>
    <source>
        <strain evidence="1">GZMU011</strain>
    </source>
</reference>
<organism evidence="1 2">
    <name type="scientific">Dendrobium thyrsiflorum</name>
    <name type="common">Pinecone-like raceme dendrobium</name>
    <name type="synonym">Orchid</name>
    <dbReference type="NCBI Taxonomy" id="117978"/>
    <lineage>
        <taxon>Eukaryota</taxon>
        <taxon>Viridiplantae</taxon>
        <taxon>Streptophyta</taxon>
        <taxon>Embryophyta</taxon>
        <taxon>Tracheophyta</taxon>
        <taxon>Spermatophyta</taxon>
        <taxon>Magnoliopsida</taxon>
        <taxon>Liliopsida</taxon>
        <taxon>Asparagales</taxon>
        <taxon>Orchidaceae</taxon>
        <taxon>Epidendroideae</taxon>
        <taxon>Malaxideae</taxon>
        <taxon>Dendrobiinae</taxon>
        <taxon>Dendrobium</taxon>
    </lineage>
</organism>
<proteinExistence type="predicted"/>
<evidence type="ECO:0000313" key="1">
    <source>
        <dbReference type="EMBL" id="KAL0928030.1"/>
    </source>
</evidence>
<keyword evidence="2" id="KW-1185">Reference proteome</keyword>
<dbReference type="EMBL" id="JANQDX010000002">
    <property type="protein sequence ID" value="KAL0928030.1"/>
    <property type="molecule type" value="Genomic_DNA"/>
</dbReference>
<comment type="caution">
    <text evidence="1">The sequence shown here is derived from an EMBL/GenBank/DDBJ whole genome shotgun (WGS) entry which is preliminary data.</text>
</comment>